<organism evidence="1">
    <name type="scientific">marine metagenome</name>
    <dbReference type="NCBI Taxonomy" id="408172"/>
    <lineage>
        <taxon>unclassified sequences</taxon>
        <taxon>metagenomes</taxon>
        <taxon>ecological metagenomes</taxon>
    </lineage>
</organism>
<dbReference type="EMBL" id="UINC01033958">
    <property type="protein sequence ID" value="SVB24044.1"/>
    <property type="molecule type" value="Genomic_DNA"/>
</dbReference>
<proteinExistence type="predicted"/>
<sequence>METQDEVNTVFHLIKVPTESELEFWIQQFKTKDCCGHSEWSERFQRNIWIKDEED</sequence>
<protein>
    <submittedName>
        <fullName evidence="1">Uncharacterized protein</fullName>
    </submittedName>
</protein>
<gene>
    <name evidence="1" type="ORF">METZ01_LOCUS176898</name>
</gene>
<name>A0A382CDV0_9ZZZZ</name>
<reference evidence="1" key="1">
    <citation type="submission" date="2018-05" db="EMBL/GenBank/DDBJ databases">
        <authorList>
            <person name="Lanie J.A."/>
            <person name="Ng W.-L."/>
            <person name="Kazmierczak K.M."/>
            <person name="Andrzejewski T.M."/>
            <person name="Davidsen T.M."/>
            <person name="Wayne K.J."/>
            <person name="Tettelin H."/>
            <person name="Glass J.I."/>
            <person name="Rusch D."/>
            <person name="Podicherti R."/>
            <person name="Tsui H.-C.T."/>
            <person name="Winkler M.E."/>
        </authorList>
    </citation>
    <scope>NUCLEOTIDE SEQUENCE</scope>
</reference>
<dbReference type="AlphaFoldDB" id="A0A382CDV0"/>
<accession>A0A382CDV0</accession>
<evidence type="ECO:0000313" key="1">
    <source>
        <dbReference type="EMBL" id="SVB24044.1"/>
    </source>
</evidence>